<dbReference type="PANTHER" id="PTHR33594:SF1">
    <property type="entry name" value="HD_PDEASE DOMAIN-CONTAINING PROTEIN"/>
    <property type="match status" value="1"/>
</dbReference>
<gene>
    <name evidence="2" type="ORF">PDE001_LOCUS9192</name>
</gene>
<keyword evidence="3" id="KW-1185">Reference proteome</keyword>
<feature type="compositionally biased region" description="Polar residues" evidence="1">
    <location>
        <begin position="316"/>
        <end position="330"/>
    </location>
</feature>
<dbReference type="EMBL" id="CANTFM010002012">
    <property type="protein sequence ID" value="CAI5744015.1"/>
    <property type="molecule type" value="Genomic_DNA"/>
</dbReference>
<dbReference type="SUPFAM" id="SSF109604">
    <property type="entry name" value="HD-domain/PDEase-like"/>
    <property type="match status" value="1"/>
</dbReference>
<dbReference type="PANTHER" id="PTHR33594">
    <property type="entry name" value="SUPERFAMILY HYDROLASE, PUTATIVE (AFU_ORTHOLOGUE AFUA_1G03035)-RELATED"/>
    <property type="match status" value="1"/>
</dbReference>
<feature type="region of interest" description="Disordered" evidence="1">
    <location>
        <begin position="626"/>
        <end position="646"/>
    </location>
</feature>
<comment type="caution">
    <text evidence="2">The sequence shown here is derived from an EMBL/GenBank/DDBJ whole genome shotgun (WGS) entry which is preliminary data.</text>
</comment>
<feature type="region of interest" description="Disordered" evidence="1">
    <location>
        <begin position="316"/>
        <end position="351"/>
    </location>
</feature>
<sequence length="1481" mass="166812">MNLRLWRVEVSLAVRKLLSLGRTYEVHYSLPRDPMESLELTTNFGLFVTATMNSHVFQVEKVEAPQYPMEFVDKVAGRSSVNTPICTVEADDYLVGIGTEDLLVCPRKLKQLHKDVAALGTQVTIKQEHEQPFWRTVVLRFVRLGASIKADPRQVRTPGRILRLLDEMSMHHVHLAKRYDELIKQDRTAVQRLHSAKKLLMYVKVMTGDTKNTLMQDRTFQFTDRFRKWYAAITSEEAITVNKHDVVMTNELEHPAKDMAIEISPEQPEHDCYTGYTGNLIVRSILRQHSSYSSSSGLLADVSKKRVTFATDLTNGQASTAERSVKSTQVPASMSAPPSPSKQSNEDSTTTKMRTFGVDEGRSYLMALVGPNVDLVSSLQELTTAVQTVPSLVINKELILAPGLKLRCDLQVNGPGQHSAHVRLGHLSFNRTATCDRDATTGALMRLTRAISEHRRLYGNMLLYLKAQFGFCTSSDSRKVKDAAFNYLIKKRIVRLLEKPGGHSGNVIYDVVGLIQEFPLIYRRGSSLPSTKSEVVDALMMFLMELVDQYEESLKRDRVEQIKNEIKPSTDEKEGAEAHAESTCDSDEMENVCQRTESIDSDKRVAELRSMGILRKRRYAPDVDDMVHEDERGATRPRLSYSTPDRQALVRPDKRPVEQSCDSASAVNVTNLFVEDRSGSNRNRVTPSRSEDEVAKAKSDVYQGLLMFLFQDWSKVGKIVKDTVWDLSVESEAIKITSSFAIHRTVTKQNNGLIHWELTASEGVVKACGEGSSTEIAKDKAVSALVNTLDGMVETWKALLSTYSERLARTPTTLMAANETQAKNRDKVSTSEKLVPPMFMYFINVRDTLAISTACLNAKDAKRSANERWRDILESLKKMIAASSCLPSRSTNAAPAVAKSQCRASTAAPVKKANLILCSDDEMDNDDDNDYDNYSDRASDDDDWDPSVVKTAPDTIALAELKAFESELQKEYSEQSESCLSDDSEFRAAIRSLFTPTDELCAGINRLRASLKYRGAEHRIIVPNVTATIKMERLQEGIFEVLVDVNDVIRYKASERTKSGACNAAVDGVLNKLNKIRSVWAQLLHFLDVKSLSYVSPIDSFRDLKLSGIASVTTTVEEPPRALFGPDSCASPGVQNVVRVDDYVLCRAIWKTEAEARRLAEWRAAQFLIDLIDCGLDSEPLKTEDVKMEIDDGLPSARTTVAWSCLIRVQDASNTSRFHEFPVDAFWCHTRNGMVPKHFPDSRSIVVTQREVVRMERIETEVRNLHDSAMAFFCLESAYDHWKFVRQLVRYSDKRKRNARVLALSISPECPYNMYLIPPGASINSEHNSYWPEKALPRFGIGRKNVVGFLTKKRIGSKFKRVFKEELEGKVTGSYSVEYGCVQDAEQTGYDRNCLNRSLFTYGGHVRRPLYDPNIPPIDSMTQVQQMDPNRPSTTINHFDEKLLKHRGMIKTNAGKRLAEEHHTFLETFLDQFYKEISGRG</sequence>
<feature type="compositionally biased region" description="Acidic residues" evidence="1">
    <location>
        <begin position="927"/>
        <end position="945"/>
    </location>
</feature>
<reference evidence="2" key="1">
    <citation type="submission" date="2022-12" db="EMBL/GenBank/DDBJ databases">
        <authorList>
            <person name="Webb A."/>
        </authorList>
    </citation>
    <scope>NUCLEOTIDE SEQUENCE</scope>
    <source>
        <strain evidence="2">Pd1</strain>
    </source>
</reference>
<dbReference type="Proteomes" id="UP001162029">
    <property type="component" value="Unassembled WGS sequence"/>
</dbReference>
<dbReference type="Gene3D" id="1.20.58.1910">
    <property type="match status" value="1"/>
</dbReference>
<feature type="compositionally biased region" description="Polar residues" evidence="1">
    <location>
        <begin position="342"/>
        <end position="351"/>
    </location>
</feature>
<accession>A0AAV0V7F2</accession>
<protein>
    <submittedName>
        <fullName evidence="2">Uncharacterized protein</fullName>
    </submittedName>
</protein>
<evidence type="ECO:0000313" key="2">
    <source>
        <dbReference type="EMBL" id="CAI5744015.1"/>
    </source>
</evidence>
<feature type="region of interest" description="Disordered" evidence="1">
    <location>
        <begin position="566"/>
        <end position="590"/>
    </location>
</feature>
<proteinExistence type="predicted"/>
<evidence type="ECO:0000313" key="3">
    <source>
        <dbReference type="Proteomes" id="UP001162029"/>
    </source>
</evidence>
<feature type="compositionally biased region" description="Basic and acidic residues" evidence="1">
    <location>
        <begin position="566"/>
        <end position="582"/>
    </location>
</feature>
<name>A0AAV0V7F2_9STRA</name>
<evidence type="ECO:0000256" key="1">
    <source>
        <dbReference type="SAM" id="MobiDB-lite"/>
    </source>
</evidence>
<organism evidence="2 3">
    <name type="scientific">Peronospora destructor</name>
    <dbReference type="NCBI Taxonomy" id="86335"/>
    <lineage>
        <taxon>Eukaryota</taxon>
        <taxon>Sar</taxon>
        <taxon>Stramenopiles</taxon>
        <taxon>Oomycota</taxon>
        <taxon>Peronosporomycetes</taxon>
        <taxon>Peronosporales</taxon>
        <taxon>Peronosporaceae</taxon>
        <taxon>Peronospora</taxon>
    </lineage>
</organism>
<feature type="region of interest" description="Disordered" evidence="1">
    <location>
        <begin position="927"/>
        <end position="946"/>
    </location>
</feature>